<feature type="region of interest" description="Disordered" evidence="1">
    <location>
        <begin position="328"/>
        <end position="396"/>
    </location>
</feature>
<protein>
    <submittedName>
        <fullName evidence="2">Uncharacterized protein</fullName>
    </submittedName>
</protein>
<evidence type="ECO:0000313" key="2">
    <source>
        <dbReference type="EMBL" id="CAF9913316.1"/>
    </source>
</evidence>
<evidence type="ECO:0000256" key="1">
    <source>
        <dbReference type="SAM" id="MobiDB-lite"/>
    </source>
</evidence>
<reference evidence="2" key="1">
    <citation type="submission" date="2021-03" db="EMBL/GenBank/DDBJ databases">
        <authorList>
            <person name="Tagirdzhanova G."/>
        </authorList>
    </citation>
    <scope>NUCLEOTIDE SEQUENCE</scope>
</reference>
<evidence type="ECO:0000313" key="3">
    <source>
        <dbReference type="Proteomes" id="UP000664534"/>
    </source>
</evidence>
<dbReference type="OrthoDB" id="5408998at2759"/>
<keyword evidence="3" id="KW-1185">Reference proteome</keyword>
<feature type="region of interest" description="Disordered" evidence="1">
    <location>
        <begin position="187"/>
        <end position="246"/>
    </location>
</feature>
<feature type="compositionally biased region" description="Basic and acidic residues" evidence="1">
    <location>
        <begin position="341"/>
        <end position="390"/>
    </location>
</feature>
<dbReference type="Proteomes" id="UP000664534">
    <property type="component" value="Unassembled WGS sequence"/>
</dbReference>
<comment type="caution">
    <text evidence="2">The sequence shown here is derived from an EMBL/GenBank/DDBJ whole genome shotgun (WGS) entry which is preliminary data.</text>
</comment>
<name>A0A8H3ETS7_9LECA</name>
<feature type="compositionally biased region" description="Low complexity" evidence="1">
    <location>
        <begin position="43"/>
        <end position="54"/>
    </location>
</feature>
<feature type="region of interest" description="Disordered" evidence="1">
    <location>
        <begin position="417"/>
        <end position="441"/>
    </location>
</feature>
<accession>A0A8H3ETS7</accession>
<sequence length="441" mass="49517">MRAANDPEMDSLPPPPYTEAADASDAASQPLQASLRGGYMRPSLQSESQSYASSTITYPEDRDDPDQHHAEDLLSLVEYNVKVNGETTRDDLAFPLPVETYIARDVTSLDWSTFVEFLLPMHDEVRNGKLRQDQGTPRHSFVGKDTPARRDRILAVIAEWNDNFFNPRRIHINADFSPLPPYPSRSSAIASAAQGPYVESRPLPPTQSTMNRDHPAQWSAPQPIHRSLSTSTSSSSGSSSSSSIDSIKSGDFEGADLGQIRATLLAFRLDANKKDHLRASVRQLRDSFRSQRRNSGKDSKELKKEYRNQWKGIKKEVKAVVKEVKATRKADRKIRKHERKMQREDKRAEQRGNNRTKSFHDIGRRAQDRAAERAHRAQERGREVEERASEKAASVEARVREATAVARARERVAEQRVQANAGRASSEVEGAQETGVLLREG</sequence>
<proteinExistence type="predicted"/>
<gene>
    <name evidence="2" type="ORF">IMSHALPRED_000974</name>
</gene>
<dbReference type="AlphaFoldDB" id="A0A8H3ETS7"/>
<dbReference type="EMBL" id="CAJPDT010000011">
    <property type="protein sequence ID" value="CAF9913316.1"/>
    <property type="molecule type" value="Genomic_DNA"/>
</dbReference>
<feature type="compositionally biased region" description="Basic residues" evidence="1">
    <location>
        <begin position="330"/>
        <end position="340"/>
    </location>
</feature>
<feature type="compositionally biased region" description="Low complexity" evidence="1">
    <location>
        <begin position="227"/>
        <end position="246"/>
    </location>
</feature>
<organism evidence="2 3">
    <name type="scientific">Imshaugia aleurites</name>
    <dbReference type="NCBI Taxonomy" id="172621"/>
    <lineage>
        <taxon>Eukaryota</taxon>
        <taxon>Fungi</taxon>
        <taxon>Dikarya</taxon>
        <taxon>Ascomycota</taxon>
        <taxon>Pezizomycotina</taxon>
        <taxon>Lecanoromycetes</taxon>
        <taxon>OSLEUM clade</taxon>
        <taxon>Lecanoromycetidae</taxon>
        <taxon>Lecanorales</taxon>
        <taxon>Lecanorineae</taxon>
        <taxon>Parmeliaceae</taxon>
        <taxon>Imshaugia</taxon>
    </lineage>
</organism>
<feature type="region of interest" description="Disordered" evidence="1">
    <location>
        <begin position="1"/>
        <end position="67"/>
    </location>
</feature>